<gene>
    <name evidence="5" type="ORF">KTH89_00440</name>
</gene>
<dbReference type="SUPFAM" id="SSF52518">
    <property type="entry name" value="Thiamin diphosphate-binding fold (THDP-binding)"/>
    <property type="match status" value="1"/>
</dbReference>
<dbReference type="Pfam" id="PF02779">
    <property type="entry name" value="Transket_pyr"/>
    <property type="match status" value="1"/>
</dbReference>
<evidence type="ECO:0000256" key="3">
    <source>
        <dbReference type="ARBA" id="ARBA00023052"/>
    </source>
</evidence>
<dbReference type="EMBL" id="JAHQCW010000001">
    <property type="protein sequence ID" value="MBU9734982.1"/>
    <property type="molecule type" value="Genomic_DNA"/>
</dbReference>
<evidence type="ECO:0000313" key="6">
    <source>
        <dbReference type="Proteomes" id="UP000712157"/>
    </source>
</evidence>
<feature type="domain" description="Transketolase-like pyrimidine-binding" evidence="4">
    <location>
        <begin position="13"/>
        <end position="178"/>
    </location>
</feature>
<dbReference type="InterPro" id="IPR005475">
    <property type="entry name" value="Transketolase-like_Pyr-bd"/>
</dbReference>
<dbReference type="PANTHER" id="PTHR43825:SF1">
    <property type="entry name" value="TRANSKETOLASE-LIKE PYRIMIDINE-BINDING DOMAIN-CONTAINING PROTEIN"/>
    <property type="match status" value="1"/>
</dbReference>
<dbReference type="SUPFAM" id="SSF52922">
    <property type="entry name" value="TK C-terminal domain-like"/>
    <property type="match status" value="1"/>
</dbReference>
<dbReference type="InterPro" id="IPR051157">
    <property type="entry name" value="PDH/Transketolase"/>
</dbReference>
<dbReference type="FunFam" id="3.40.50.970:FF:000129">
    <property type="entry name" value="Transketolase"/>
    <property type="match status" value="1"/>
</dbReference>
<dbReference type="PANTHER" id="PTHR43825">
    <property type="entry name" value="PYRUVATE DEHYDROGENASE E1 COMPONENT"/>
    <property type="match status" value="1"/>
</dbReference>
<dbReference type="Proteomes" id="UP000712157">
    <property type="component" value="Unassembled WGS sequence"/>
</dbReference>
<dbReference type="RefSeq" id="WP_238720215.1">
    <property type="nucleotide sequence ID" value="NZ_JAHQCW010000001.1"/>
</dbReference>
<dbReference type="InterPro" id="IPR029061">
    <property type="entry name" value="THDP-binding"/>
</dbReference>
<dbReference type="AlphaFoldDB" id="A0A949JWF2"/>
<keyword evidence="3" id="KW-0786">Thiamine pyrophosphate</keyword>
<dbReference type="InterPro" id="IPR033248">
    <property type="entry name" value="Transketolase_C"/>
</dbReference>
<dbReference type="Gene3D" id="3.40.50.920">
    <property type="match status" value="1"/>
</dbReference>
<evidence type="ECO:0000256" key="2">
    <source>
        <dbReference type="ARBA" id="ARBA00007131"/>
    </source>
</evidence>
<comment type="cofactor">
    <cofactor evidence="1">
        <name>thiamine diphosphate</name>
        <dbReference type="ChEBI" id="CHEBI:58937"/>
    </cofactor>
</comment>
<proteinExistence type="inferred from homology"/>
<dbReference type="Gene3D" id="3.40.50.970">
    <property type="match status" value="1"/>
</dbReference>
<evidence type="ECO:0000313" key="5">
    <source>
        <dbReference type="EMBL" id="MBU9734982.1"/>
    </source>
</evidence>
<reference evidence="5" key="1">
    <citation type="submission" date="2021-06" db="EMBL/GenBank/DDBJ databases">
        <title>Description of novel taxa of the family Lachnospiraceae.</title>
        <authorList>
            <person name="Chaplin A.V."/>
            <person name="Sokolova S.R."/>
            <person name="Pikina A.P."/>
            <person name="Korzhanova M."/>
            <person name="Belova V."/>
            <person name="Korostin D."/>
            <person name="Efimov B.A."/>
        </authorList>
    </citation>
    <scope>NUCLEOTIDE SEQUENCE</scope>
    <source>
        <strain evidence="5">ASD5720</strain>
    </source>
</reference>
<organism evidence="5 6">
    <name type="scientific">Diplocloster agilis</name>
    <dbReference type="NCBI Taxonomy" id="2850323"/>
    <lineage>
        <taxon>Bacteria</taxon>
        <taxon>Bacillati</taxon>
        <taxon>Bacillota</taxon>
        <taxon>Clostridia</taxon>
        <taxon>Lachnospirales</taxon>
        <taxon>Lachnospiraceae</taxon>
        <taxon>Diplocloster</taxon>
    </lineage>
</organism>
<sequence>MYKCIWDGRMSGREMRAAYCGALLKLGQEKTEIMTVDVDCMHSMGTKPFADAFPHRYINCGIQEANAVGIAAGLSLEGMIPFFNTFGVFATRRAYDQIFLSCGYAGLNVKLVGWDAGITAASNGGTHMPFEDVGIMRNIPFMSILEPADPVAMEQLVAEAAGHYGNVYIRSARKRVPDIYESGSSFQIGGSAVLCEGTDVGIIASGIMVPEALKAAGMLRKEGIVARVVDMYSIKPLDEQCLLESAELTKALVVAQNHNYIGGLYSAAAEFTAQNYPVPIERVCVEDRFGEVGSEEYLKERFSLHAVEIVKKAKAAMKRKRK</sequence>
<dbReference type="SMART" id="SM00861">
    <property type="entry name" value="Transket_pyr"/>
    <property type="match status" value="1"/>
</dbReference>
<name>A0A949JWF2_9FIRM</name>
<protein>
    <submittedName>
        <fullName evidence="5">Transketolase family protein</fullName>
    </submittedName>
</protein>
<evidence type="ECO:0000259" key="4">
    <source>
        <dbReference type="SMART" id="SM00861"/>
    </source>
</evidence>
<comment type="caution">
    <text evidence="5">The sequence shown here is derived from an EMBL/GenBank/DDBJ whole genome shotgun (WGS) entry which is preliminary data.</text>
</comment>
<comment type="similarity">
    <text evidence="2">Belongs to the transketolase family.</text>
</comment>
<evidence type="ECO:0000256" key="1">
    <source>
        <dbReference type="ARBA" id="ARBA00001964"/>
    </source>
</evidence>
<accession>A0A949JWF2</accession>
<dbReference type="InterPro" id="IPR009014">
    <property type="entry name" value="Transketo_C/PFOR_II"/>
</dbReference>
<dbReference type="Pfam" id="PF02780">
    <property type="entry name" value="Transketolase_C"/>
    <property type="match status" value="1"/>
</dbReference>
<keyword evidence="6" id="KW-1185">Reference proteome</keyword>
<dbReference type="CDD" id="cd07033">
    <property type="entry name" value="TPP_PYR_DXS_TK_like"/>
    <property type="match status" value="1"/>
</dbReference>